<evidence type="ECO:0000313" key="2">
    <source>
        <dbReference type="EMBL" id="GGN08066.1"/>
    </source>
</evidence>
<keyword evidence="3" id="KW-1185">Reference proteome</keyword>
<dbReference type="AlphaFoldDB" id="A0A830G8C6"/>
<feature type="transmembrane region" description="Helical" evidence="1">
    <location>
        <begin position="33"/>
        <end position="57"/>
    </location>
</feature>
<proteinExistence type="predicted"/>
<evidence type="ECO:0000256" key="1">
    <source>
        <dbReference type="SAM" id="Phobius"/>
    </source>
</evidence>
<gene>
    <name evidence="2" type="ORF">GCM10009021_04230</name>
</gene>
<feature type="transmembrane region" description="Helical" evidence="1">
    <location>
        <begin position="64"/>
        <end position="86"/>
    </location>
</feature>
<dbReference type="EMBL" id="BMOQ01000001">
    <property type="protein sequence ID" value="GGN08066.1"/>
    <property type="molecule type" value="Genomic_DNA"/>
</dbReference>
<dbReference type="Proteomes" id="UP000608850">
    <property type="component" value="Unassembled WGS sequence"/>
</dbReference>
<keyword evidence="1" id="KW-0812">Transmembrane</keyword>
<protein>
    <submittedName>
        <fullName evidence="2">Uncharacterized protein</fullName>
    </submittedName>
</protein>
<keyword evidence="1" id="KW-1133">Transmembrane helix</keyword>
<accession>A0A830G8C6</accession>
<keyword evidence="1" id="KW-0472">Membrane</keyword>
<comment type="caution">
    <text evidence="2">The sequence shown here is derived from an EMBL/GenBank/DDBJ whole genome shotgun (WGS) entry which is preliminary data.</text>
</comment>
<evidence type="ECO:0000313" key="3">
    <source>
        <dbReference type="Proteomes" id="UP000608850"/>
    </source>
</evidence>
<organism evidence="2 3">
    <name type="scientific">Halarchaeum nitratireducens</name>
    <dbReference type="NCBI Taxonomy" id="489913"/>
    <lineage>
        <taxon>Archaea</taxon>
        <taxon>Methanobacteriati</taxon>
        <taxon>Methanobacteriota</taxon>
        <taxon>Stenosarchaea group</taxon>
        <taxon>Halobacteria</taxon>
        <taxon>Halobacteriales</taxon>
        <taxon>Halobacteriaceae</taxon>
    </lineage>
</organism>
<name>A0A830G8C6_9EURY</name>
<dbReference type="RefSeq" id="WP_188876849.1">
    <property type="nucleotide sequence ID" value="NZ_BMOQ01000001.1"/>
</dbReference>
<reference evidence="2 3" key="1">
    <citation type="journal article" date="2019" name="Int. J. Syst. Evol. Microbiol.">
        <title>The Global Catalogue of Microorganisms (GCM) 10K type strain sequencing project: providing services to taxonomists for standard genome sequencing and annotation.</title>
        <authorList>
            <consortium name="The Broad Institute Genomics Platform"/>
            <consortium name="The Broad Institute Genome Sequencing Center for Infectious Disease"/>
            <person name="Wu L."/>
            <person name="Ma J."/>
        </authorList>
    </citation>
    <scope>NUCLEOTIDE SEQUENCE [LARGE SCALE GENOMIC DNA]</scope>
    <source>
        <strain evidence="2 3">JCM 16331</strain>
    </source>
</reference>
<sequence>MAPNLEEVIASLLEEGGATKTAAGLLLRITLELGLSLITALLLGLPTYYLAVGLFGVHPMGKYLLGWILTLTFLVYRTEIATTFGAS</sequence>